<feature type="transmembrane region" description="Helical" evidence="5">
    <location>
        <begin position="102"/>
        <end position="121"/>
    </location>
</feature>
<keyword evidence="3 5" id="KW-1133">Transmembrane helix</keyword>
<dbReference type="InterPro" id="IPR001902">
    <property type="entry name" value="SLC26A/SulP_fam"/>
</dbReference>
<dbReference type="Pfam" id="PF00916">
    <property type="entry name" value="Sulfate_transp"/>
    <property type="match status" value="1"/>
</dbReference>
<feature type="transmembrane region" description="Helical" evidence="5">
    <location>
        <begin position="128"/>
        <end position="151"/>
    </location>
</feature>
<dbReference type="OrthoDB" id="9771198at2"/>
<feature type="transmembrane region" description="Helical" evidence="5">
    <location>
        <begin position="255"/>
        <end position="276"/>
    </location>
</feature>
<accession>A0A285NZH1</accession>
<dbReference type="Proteomes" id="UP000218627">
    <property type="component" value="Unassembled WGS sequence"/>
</dbReference>
<comment type="subcellular location">
    <subcellularLocation>
        <location evidence="1">Membrane</location>
        <topology evidence="1">Multi-pass membrane protein</topology>
    </subcellularLocation>
</comment>
<dbReference type="AlphaFoldDB" id="A0A285NZH1"/>
<sequence>MRVNISFELTSFLRWLEHYDRDKLTRDLIAGLTVAAVLVPQSMAYALLAGMPPIYGLYASFLPTILASLFGSSRFLATGPVAMTALLSASVLYGMAEPGSEKWINLMGVLALMVGFIRLTIGLFKLGFVVELISTSVITGFISAGALVIALSQAGHILGFKITQSTLIYNVIVDILSKIEKTNPYTVGIGILAYAIIWFSRKVHPLIPGAFLAVIITSLLSYFYSLERFGVAIVGSVPQGIPTPSLPNADYSTVASLWGGAIVVASFGLIEAVAVAKRLAMQAGDKWDANQELIGQGIANIASGLFKGFPVGGSFSRSALNFQLGAKTPIASVITGATVGITLFLLAPAFYYLPKATLSAIVLSAVINLIRPQEIIKLYKVNRIDGIVAGITFGSVFFMELWVALTLGTLIALGSFVYKTMYPRLVILTRNPQSQTFVNAEREHLPECPQILYIRPNMPIYFANAEYVYEYVLEKVRSRKSKGPLKFLLLDMEAVNYIDATGVSTLMRLFDEVKKQGVEPAMANIACDVYPILERAEFDKHIDIDLIFDSKGQSIVELFNRLDHEYCAKRCPYAVFRECYSVKPAEFKPVISL</sequence>
<reference evidence="8" key="1">
    <citation type="submission" date="2017-09" db="EMBL/GenBank/DDBJ databases">
        <authorList>
            <person name="Varghese N."/>
            <person name="Submissions S."/>
        </authorList>
    </citation>
    <scope>NUCLEOTIDE SEQUENCE [LARGE SCALE GENOMIC DNA]</scope>
    <source>
        <strain evidence="8">DSM 2913</strain>
    </source>
</reference>
<keyword evidence="8" id="KW-1185">Reference proteome</keyword>
<dbReference type="Pfam" id="PF01740">
    <property type="entry name" value="STAS"/>
    <property type="match status" value="1"/>
</dbReference>
<dbReference type="Gene3D" id="3.30.750.24">
    <property type="entry name" value="STAS domain"/>
    <property type="match status" value="1"/>
</dbReference>
<proteinExistence type="predicted"/>
<dbReference type="SUPFAM" id="SSF52091">
    <property type="entry name" value="SpoIIaa-like"/>
    <property type="match status" value="1"/>
</dbReference>
<feature type="transmembrane region" description="Helical" evidence="5">
    <location>
        <begin position="324"/>
        <end position="346"/>
    </location>
</feature>
<dbReference type="GO" id="GO:0055085">
    <property type="term" value="P:transmembrane transport"/>
    <property type="evidence" value="ECO:0007669"/>
    <property type="project" value="InterPro"/>
</dbReference>
<feature type="transmembrane region" description="Helical" evidence="5">
    <location>
        <begin position="28"/>
        <end position="48"/>
    </location>
</feature>
<dbReference type="CDD" id="cd07042">
    <property type="entry name" value="STAS_SulP_like_sulfate_transporter"/>
    <property type="match status" value="1"/>
</dbReference>
<evidence type="ECO:0000256" key="2">
    <source>
        <dbReference type="ARBA" id="ARBA00022692"/>
    </source>
</evidence>
<feature type="transmembrane region" description="Helical" evidence="5">
    <location>
        <begin position="75"/>
        <end position="96"/>
    </location>
</feature>
<keyword evidence="2 5" id="KW-0812">Transmembrane</keyword>
<dbReference type="InterPro" id="IPR011547">
    <property type="entry name" value="SLC26A/SulP_dom"/>
</dbReference>
<evidence type="ECO:0000259" key="6">
    <source>
        <dbReference type="PROSITE" id="PS50801"/>
    </source>
</evidence>
<evidence type="ECO:0000256" key="1">
    <source>
        <dbReference type="ARBA" id="ARBA00004141"/>
    </source>
</evidence>
<feature type="transmembrane region" description="Helical" evidence="5">
    <location>
        <begin position="206"/>
        <end position="224"/>
    </location>
</feature>
<feature type="transmembrane region" description="Helical" evidence="5">
    <location>
        <begin position="391"/>
        <end position="418"/>
    </location>
</feature>
<name>A0A285NZH1_9AQUI</name>
<dbReference type="InterPro" id="IPR002645">
    <property type="entry name" value="STAS_dom"/>
</dbReference>
<dbReference type="EMBL" id="OBEN01000006">
    <property type="protein sequence ID" value="SNZ14598.1"/>
    <property type="molecule type" value="Genomic_DNA"/>
</dbReference>
<dbReference type="PANTHER" id="PTHR11814">
    <property type="entry name" value="SULFATE TRANSPORTER"/>
    <property type="match status" value="1"/>
</dbReference>
<dbReference type="PROSITE" id="PS50801">
    <property type="entry name" value="STAS"/>
    <property type="match status" value="1"/>
</dbReference>
<evidence type="ECO:0000256" key="4">
    <source>
        <dbReference type="ARBA" id="ARBA00023136"/>
    </source>
</evidence>
<organism evidence="7 8">
    <name type="scientific">Hydrogenobacter hydrogenophilus</name>
    <dbReference type="NCBI Taxonomy" id="35835"/>
    <lineage>
        <taxon>Bacteria</taxon>
        <taxon>Pseudomonadati</taxon>
        <taxon>Aquificota</taxon>
        <taxon>Aquificia</taxon>
        <taxon>Aquificales</taxon>
        <taxon>Aquificaceae</taxon>
        <taxon>Hydrogenobacter</taxon>
    </lineage>
</organism>
<dbReference type="NCBIfam" id="TIGR00815">
    <property type="entry name" value="sulP"/>
    <property type="match status" value="1"/>
</dbReference>
<evidence type="ECO:0000313" key="8">
    <source>
        <dbReference type="Proteomes" id="UP000218627"/>
    </source>
</evidence>
<dbReference type="RefSeq" id="WP_096602261.1">
    <property type="nucleotide sequence ID" value="NZ_OBEN01000006.1"/>
</dbReference>
<keyword evidence="4 5" id="KW-0472">Membrane</keyword>
<feature type="domain" description="STAS" evidence="6">
    <location>
        <begin position="441"/>
        <end position="558"/>
    </location>
</feature>
<dbReference type="GO" id="GO:0016020">
    <property type="term" value="C:membrane"/>
    <property type="evidence" value="ECO:0007669"/>
    <property type="project" value="UniProtKB-SubCell"/>
</dbReference>
<evidence type="ECO:0000313" key="7">
    <source>
        <dbReference type="EMBL" id="SNZ14598.1"/>
    </source>
</evidence>
<evidence type="ECO:0000256" key="3">
    <source>
        <dbReference type="ARBA" id="ARBA00022989"/>
    </source>
</evidence>
<protein>
    <submittedName>
        <fullName evidence="7">Sulfate permease, SulP family</fullName>
    </submittedName>
</protein>
<dbReference type="InterPro" id="IPR036513">
    <property type="entry name" value="STAS_dom_sf"/>
</dbReference>
<evidence type="ECO:0000256" key="5">
    <source>
        <dbReference type="SAM" id="Phobius"/>
    </source>
</evidence>
<gene>
    <name evidence="7" type="ORF">SAMN06265353_1138</name>
</gene>